<name>A0AAV5GKV6_9BASI</name>
<keyword evidence="4 6" id="KW-0808">Transferase</keyword>
<sequence>MSTDGASSSAPPRKKRTILDLQALKRKKVPITVLTAHDYPSARFIEAAAAPVPGADGAPASLPRGIDICLVGDSLAMVACGYESTNQLSLDEMLYHCRSVARGCTTSLLLADLPFGTYAASVEDGVRAAVRLVQEGRMDAVKIEGGQEVLPLVRHLTSAGIPVMGHVGLTPQRQASLSGYRVQGKTVESATQVYRDALALQDAGAFGVVIEAVPSALAQWITDRLAIPTIGIGAGMHTSGQVLVQLDMLGVDSDLGASGKGPRFLRKFGDVGPHARDAVRAYVDAVRGGEFPVEGQHTYPMSDETFQAFCHAMEAKQ</sequence>
<dbReference type="GO" id="GO:0003864">
    <property type="term" value="F:3-methyl-2-oxobutanoate hydroxymethyltransferase activity"/>
    <property type="evidence" value="ECO:0007669"/>
    <property type="project" value="UniProtKB-EC"/>
</dbReference>
<dbReference type="NCBIfam" id="TIGR00222">
    <property type="entry name" value="panB"/>
    <property type="match status" value="1"/>
</dbReference>
<evidence type="ECO:0000256" key="2">
    <source>
        <dbReference type="ARBA" id="ARBA00008676"/>
    </source>
</evidence>
<dbReference type="SUPFAM" id="SSF51621">
    <property type="entry name" value="Phosphoenolpyruvate/pyruvate domain"/>
    <property type="match status" value="1"/>
</dbReference>
<comment type="caution">
    <text evidence="7">The sequence shown here is derived from an EMBL/GenBank/DDBJ whole genome shotgun (WGS) entry which is preliminary data.</text>
</comment>
<evidence type="ECO:0000256" key="3">
    <source>
        <dbReference type="ARBA" id="ARBA00012618"/>
    </source>
</evidence>
<keyword evidence="6" id="KW-0566">Pantothenate biosynthesis</keyword>
<dbReference type="InterPro" id="IPR015813">
    <property type="entry name" value="Pyrv/PenolPyrv_kinase-like_dom"/>
</dbReference>
<keyword evidence="8" id="KW-1185">Reference proteome</keyword>
<gene>
    <name evidence="7" type="ORF">Rhopal_002873-T1</name>
</gene>
<dbReference type="CDD" id="cd06557">
    <property type="entry name" value="KPHMT-like"/>
    <property type="match status" value="1"/>
</dbReference>
<dbReference type="NCBIfam" id="NF001452">
    <property type="entry name" value="PRK00311.1"/>
    <property type="match status" value="1"/>
</dbReference>
<dbReference type="AlphaFoldDB" id="A0AAV5GKV6"/>
<dbReference type="Pfam" id="PF02548">
    <property type="entry name" value="Pantoate_transf"/>
    <property type="match status" value="1"/>
</dbReference>
<evidence type="ECO:0000256" key="4">
    <source>
        <dbReference type="ARBA" id="ARBA00022679"/>
    </source>
</evidence>
<dbReference type="Gene3D" id="3.20.20.60">
    <property type="entry name" value="Phosphoenolpyruvate-binding domains"/>
    <property type="match status" value="1"/>
</dbReference>
<organism evidence="7 8">
    <name type="scientific">Rhodotorula paludigena</name>
    <dbReference type="NCBI Taxonomy" id="86838"/>
    <lineage>
        <taxon>Eukaryota</taxon>
        <taxon>Fungi</taxon>
        <taxon>Dikarya</taxon>
        <taxon>Basidiomycota</taxon>
        <taxon>Pucciniomycotina</taxon>
        <taxon>Microbotryomycetes</taxon>
        <taxon>Sporidiobolales</taxon>
        <taxon>Sporidiobolaceae</taxon>
        <taxon>Rhodotorula</taxon>
    </lineage>
</organism>
<proteinExistence type="inferred from homology"/>
<evidence type="ECO:0000256" key="5">
    <source>
        <dbReference type="ARBA" id="ARBA00049172"/>
    </source>
</evidence>
<comment type="catalytic activity">
    <reaction evidence="5 6">
        <text>(6R)-5,10-methylene-5,6,7,8-tetrahydrofolate + 3-methyl-2-oxobutanoate + H2O = 2-dehydropantoate + (6S)-5,6,7,8-tetrahydrofolate</text>
        <dbReference type="Rhea" id="RHEA:11824"/>
        <dbReference type="ChEBI" id="CHEBI:11561"/>
        <dbReference type="ChEBI" id="CHEBI:11851"/>
        <dbReference type="ChEBI" id="CHEBI:15377"/>
        <dbReference type="ChEBI" id="CHEBI:15636"/>
        <dbReference type="ChEBI" id="CHEBI:57453"/>
        <dbReference type="EC" id="2.1.2.11"/>
    </reaction>
</comment>
<evidence type="ECO:0000256" key="1">
    <source>
        <dbReference type="ARBA" id="ARBA00005033"/>
    </source>
</evidence>
<evidence type="ECO:0000313" key="8">
    <source>
        <dbReference type="Proteomes" id="UP001342314"/>
    </source>
</evidence>
<comment type="similarity">
    <text evidence="2 6">Belongs to the PanB family.</text>
</comment>
<dbReference type="InterPro" id="IPR040442">
    <property type="entry name" value="Pyrv_kinase-like_dom_sf"/>
</dbReference>
<dbReference type="GO" id="GO:0000287">
    <property type="term" value="F:magnesium ion binding"/>
    <property type="evidence" value="ECO:0007669"/>
    <property type="project" value="TreeGrafter"/>
</dbReference>
<reference evidence="7 8" key="1">
    <citation type="submission" date="2021-12" db="EMBL/GenBank/DDBJ databases">
        <title>High titer production of polyol ester of fatty acids by Rhodotorula paludigena BS15 towards product separation-free biomass refinery.</title>
        <authorList>
            <person name="Mano J."/>
            <person name="Ono H."/>
            <person name="Tanaka T."/>
            <person name="Naito K."/>
            <person name="Sushida H."/>
            <person name="Ike M."/>
            <person name="Tokuyasu K."/>
            <person name="Kitaoka M."/>
        </authorList>
    </citation>
    <scope>NUCLEOTIDE SEQUENCE [LARGE SCALE GENOMIC DNA]</scope>
    <source>
        <strain evidence="7 8">BS15</strain>
    </source>
</reference>
<dbReference type="HAMAP" id="MF_00156">
    <property type="entry name" value="PanB"/>
    <property type="match status" value="1"/>
</dbReference>
<evidence type="ECO:0000256" key="6">
    <source>
        <dbReference type="RuleBase" id="RU362100"/>
    </source>
</evidence>
<comment type="function">
    <text evidence="6">Catalyzes the reversible reaction in which hydroxymethyl group from 5,10-methylenetetrahydrofolate is transferred onto alpha-ketoisovalerate to form ketopantoate.</text>
</comment>
<dbReference type="FunFam" id="3.20.20.60:FF:000003">
    <property type="entry name" value="3-methyl-2-oxobutanoate hydroxymethyltransferase"/>
    <property type="match status" value="1"/>
</dbReference>
<dbReference type="PIRSF" id="PIRSF000388">
    <property type="entry name" value="Pantoate_hydroxy_MeTrfase"/>
    <property type="match status" value="1"/>
</dbReference>
<dbReference type="EMBL" id="BQKY01000005">
    <property type="protein sequence ID" value="GJN89884.1"/>
    <property type="molecule type" value="Genomic_DNA"/>
</dbReference>
<dbReference type="GO" id="GO:0015940">
    <property type="term" value="P:pantothenate biosynthetic process"/>
    <property type="evidence" value="ECO:0007669"/>
    <property type="project" value="UniProtKB-KW"/>
</dbReference>
<evidence type="ECO:0000313" key="7">
    <source>
        <dbReference type="EMBL" id="GJN89884.1"/>
    </source>
</evidence>
<comment type="pathway">
    <text evidence="1 6">Cofactor biosynthesis; (R)-pantothenate biosynthesis; (R)-pantoate from 3-methyl-2-oxobutanoate: step 1/2.</text>
</comment>
<dbReference type="GO" id="GO:0005739">
    <property type="term" value="C:mitochondrion"/>
    <property type="evidence" value="ECO:0007669"/>
    <property type="project" value="TreeGrafter"/>
</dbReference>
<dbReference type="EC" id="2.1.2.11" evidence="3 6"/>
<dbReference type="PANTHER" id="PTHR20881:SF0">
    <property type="entry name" value="3-METHYL-2-OXOBUTANOATE HYDROXYMETHYLTRANSFERASE"/>
    <property type="match status" value="1"/>
</dbReference>
<dbReference type="InterPro" id="IPR003700">
    <property type="entry name" value="Pantoate_hydroxy_MeTrfase"/>
</dbReference>
<accession>A0AAV5GKV6</accession>
<dbReference type="Proteomes" id="UP001342314">
    <property type="component" value="Unassembled WGS sequence"/>
</dbReference>
<dbReference type="PANTHER" id="PTHR20881">
    <property type="entry name" value="3-METHYL-2-OXOBUTANOATE HYDROXYMETHYLTRANSFERASE"/>
    <property type="match status" value="1"/>
</dbReference>
<protein>
    <recommendedName>
        <fullName evidence="3 6">3-methyl-2-oxobutanoate hydroxymethyltransferase</fullName>
        <ecNumber evidence="3 6">2.1.2.11</ecNumber>
    </recommendedName>
</protein>